<sequence length="93" mass="10220">MWMLAGGYGALLNLLGLCLMAFDKRRARRGGHRIRERTLFLVAALGGSIGCWAGMYLFRHKTKHCAFVVGIPAILAVQLLLVGWAAPQIANRL</sequence>
<protein>
    <submittedName>
        <fullName evidence="2">DUF1294 domain-containing protein</fullName>
    </submittedName>
</protein>
<feature type="transmembrane region" description="Helical" evidence="1">
    <location>
        <begin position="64"/>
        <end position="86"/>
    </location>
</feature>
<reference evidence="2" key="2">
    <citation type="submission" date="2021-04" db="EMBL/GenBank/DDBJ databases">
        <authorList>
            <person name="Gilroy R."/>
        </authorList>
    </citation>
    <scope>NUCLEOTIDE SEQUENCE</scope>
    <source>
        <strain evidence="2">ChiBcec8-13705</strain>
    </source>
</reference>
<dbReference type="EMBL" id="DWYG01000073">
    <property type="protein sequence ID" value="HJB41824.1"/>
    <property type="molecule type" value="Genomic_DNA"/>
</dbReference>
<evidence type="ECO:0000256" key="1">
    <source>
        <dbReference type="SAM" id="Phobius"/>
    </source>
</evidence>
<proteinExistence type="predicted"/>
<evidence type="ECO:0000313" key="3">
    <source>
        <dbReference type="Proteomes" id="UP000886803"/>
    </source>
</evidence>
<comment type="caution">
    <text evidence="2">The sequence shown here is derived from an EMBL/GenBank/DDBJ whole genome shotgun (WGS) entry which is preliminary data.</text>
</comment>
<dbReference type="AlphaFoldDB" id="A0A9D2S3B8"/>
<name>A0A9D2S3B8_9FIRM</name>
<dbReference type="Proteomes" id="UP000886803">
    <property type="component" value="Unassembled WGS sequence"/>
</dbReference>
<evidence type="ECO:0000313" key="2">
    <source>
        <dbReference type="EMBL" id="HJB41824.1"/>
    </source>
</evidence>
<keyword evidence="1" id="KW-0472">Membrane</keyword>
<gene>
    <name evidence="2" type="ORF">H9945_04930</name>
</gene>
<keyword evidence="1" id="KW-0812">Transmembrane</keyword>
<organism evidence="2 3">
    <name type="scientific">Candidatus Gemmiger avicola</name>
    <dbReference type="NCBI Taxonomy" id="2838605"/>
    <lineage>
        <taxon>Bacteria</taxon>
        <taxon>Bacillati</taxon>
        <taxon>Bacillota</taxon>
        <taxon>Clostridia</taxon>
        <taxon>Eubacteriales</taxon>
        <taxon>Gemmiger</taxon>
    </lineage>
</organism>
<keyword evidence="1" id="KW-1133">Transmembrane helix</keyword>
<feature type="transmembrane region" description="Helical" evidence="1">
    <location>
        <begin position="38"/>
        <end position="58"/>
    </location>
</feature>
<dbReference type="Pfam" id="PF06961">
    <property type="entry name" value="DUF1294"/>
    <property type="match status" value="1"/>
</dbReference>
<feature type="transmembrane region" description="Helical" evidence="1">
    <location>
        <begin position="6"/>
        <end position="22"/>
    </location>
</feature>
<reference evidence="2" key="1">
    <citation type="journal article" date="2021" name="PeerJ">
        <title>Extensive microbial diversity within the chicken gut microbiome revealed by metagenomics and culture.</title>
        <authorList>
            <person name="Gilroy R."/>
            <person name="Ravi A."/>
            <person name="Getino M."/>
            <person name="Pursley I."/>
            <person name="Horton D.L."/>
            <person name="Alikhan N.F."/>
            <person name="Baker D."/>
            <person name="Gharbi K."/>
            <person name="Hall N."/>
            <person name="Watson M."/>
            <person name="Adriaenssens E.M."/>
            <person name="Foster-Nyarko E."/>
            <person name="Jarju S."/>
            <person name="Secka A."/>
            <person name="Antonio M."/>
            <person name="Oren A."/>
            <person name="Chaudhuri R.R."/>
            <person name="La Ragione R."/>
            <person name="Hildebrand F."/>
            <person name="Pallen M.J."/>
        </authorList>
    </citation>
    <scope>NUCLEOTIDE SEQUENCE</scope>
    <source>
        <strain evidence="2">ChiBcec8-13705</strain>
    </source>
</reference>
<accession>A0A9D2S3B8</accession>
<dbReference type="InterPro" id="IPR010718">
    <property type="entry name" value="DUF1294"/>
</dbReference>